<protein>
    <submittedName>
        <fullName evidence="1">Uncharacterized protein</fullName>
    </submittedName>
</protein>
<proteinExistence type="predicted"/>
<accession>A0A1J6HYK9</accession>
<feature type="non-terminal residue" evidence="1">
    <location>
        <position position="1"/>
    </location>
</feature>
<dbReference type="Gramene" id="OIS97371">
    <property type="protein sequence ID" value="OIS97371"/>
    <property type="gene ID" value="A4A49_52862"/>
</dbReference>
<evidence type="ECO:0000313" key="2">
    <source>
        <dbReference type="Proteomes" id="UP000187609"/>
    </source>
</evidence>
<dbReference type="AlphaFoldDB" id="A0A1J6HYK9"/>
<name>A0A1J6HYK9_NICAT</name>
<comment type="caution">
    <text evidence="1">The sequence shown here is derived from an EMBL/GenBank/DDBJ whole genome shotgun (WGS) entry which is preliminary data.</text>
</comment>
<keyword evidence="2" id="KW-1185">Reference proteome</keyword>
<gene>
    <name evidence="1" type="ORF">A4A49_52862</name>
</gene>
<reference evidence="1" key="1">
    <citation type="submission" date="2016-11" db="EMBL/GenBank/DDBJ databases">
        <title>The genome of Nicotiana attenuata.</title>
        <authorList>
            <person name="Xu S."/>
            <person name="Brockmoeller T."/>
            <person name="Gaquerel E."/>
            <person name="Navarro A."/>
            <person name="Kuhl H."/>
            <person name="Gase K."/>
            <person name="Ling Z."/>
            <person name="Zhou W."/>
            <person name="Kreitzer C."/>
            <person name="Stanke M."/>
            <person name="Tang H."/>
            <person name="Lyons E."/>
            <person name="Pandey P."/>
            <person name="Pandey S.P."/>
            <person name="Timmermann B."/>
            <person name="Baldwin I.T."/>
        </authorList>
    </citation>
    <scope>NUCLEOTIDE SEQUENCE [LARGE SCALE GENOMIC DNA]</scope>
    <source>
        <strain evidence="1">UT</strain>
    </source>
</reference>
<sequence length="73" mass="8201">KLFFPNPLFEGSSFSLFLLSLSFPRCFTQSSKQYLILLKMKIFPCFLNQPMEMVSLNVLGTIQSSAASSDSLI</sequence>
<evidence type="ECO:0000313" key="1">
    <source>
        <dbReference type="EMBL" id="OIS97371.1"/>
    </source>
</evidence>
<organism evidence="1 2">
    <name type="scientific">Nicotiana attenuata</name>
    <name type="common">Coyote tobacco</name>
    <dbReference type="NCBI Taxonomy" id="49451"/>
    <lineage>
        <taxon>Eukaryota</taxon>
        <taxon>Viridiplantae</taxon>
        <taxon>Streptophyta</taxon>
        <taxon>Embryophyta</taxon>
        <taxon>Tracheophyta</taxon>
        <taxon>Spermatophyta</taxon>
        <taxon>Magnoliopsida</taxon>
        <taxon>eudicotyledons</taxon>
        <taxon>Gunneridae</taxon>
        <taxon>Pentapetalae</taxon>
        <taxon>asterids</taxon>
        <taxon>lamiids</taxon>
        <taxon>Solanales</taxon>
        <taxon>Solanaceae</taxon>
        <taxon>Nicotianoideae</taxon>
        <taxon>Nicotianeae</taxon>
        <taxon>Nicotiana</taxon>
    </lineage>
</organism>
<dbReference type="EMBL" id="MJEQ01037193">
    <property type="protein sequence ID" value="OIS97371.1"/>
    <property type="molecule type" value="Genomic_DNA"/>
</dbReference>
<dbReference type="Proteomes" id="UP000187609">
    <property type="component" value="Unassembled WGS sequence"/>
</dbReference>